<sequence length="322" mass="35571">MQFPYTKVHGSRNDFILIDEAAVGTNWADEERVHLTLRLCNRQEGIGADGILFVSESNKADGKMRVFNADGSEASMCGNGLRCVARYLIEKHGKEELKVETMKATLSVKKEAEIFPDIPTFAVEISPVSFNPSDLPMNVKMDAVINQVIPEIQPERKWSALAVPNPHLITVVDGDIIKSNEQKKIAQYLNGENPICPDGVNVSYVVPLSEGNIFVKTYERGVGFTNACGTAMSASTFITCELGLNNWGEKINVFNPGGKVQCIAHNTSDNVSIQLIGNATYEHEGVIHWNDQDISFSVQTQFENEQQAYKKLEENIGTVLAF</sequence>
<dbReference type="EMBL" id="OAOP01000002">
    <property type="protein sequence ID" value="SNX68395.1"/>
    <property type="molecule type" value="Genomic_DNA"/>
</dbReference>
<dbReference type="InterPro" id="IPR001653">
    <property type="entry name" value="DAP_epimerase_DapF"/>
</dbReference>
<evidence type="ECO:0000256" key="7">
    <source>
        <dbReference type="ARBA" id="ARBA00051712"/>
    </source>
</evidence>
<accession>A0A285CLW9</accession>
<dbReference type="SUPFAM" id="SSF54506">
    <property type="entry name" value="Diaminopimelate epimerase-like"/>
    <property type="match status" value="2"/>
</dbReference>
<dbReference type="PANTHER" id="PTHR31689:SF0">
    <property type="entry name" value="DIAMINOPIMELATE EPIMERASE"/>
    <property type="match status" value="1"/>
</dbReference>
<dbReference type="Gene3D" id="3.10.310.10">
    <property type="entry name" value="Diaminopimelate Epimerase, Chain A, domain 1"/>
    <property type="match status" value="2"/>
</dbReference>
<evidence type="ECO:0000313" key="11">
    <source>
        <dbReference type="Proteomes" id="UP000219546"/>
    </source>
</evidence>
<feature type="active site" description="Proton acceptor" evidence="8">
    <location>
        <position position="228"/>
    </location>
</feature>
<feature type="binding site" evidence="8">
    <location>
        <position position="201"/>
    </location>
    <ligand>
        <name>substrate</name>
    </ligand>
</feature>
<feature type="site" description="Could be important to modulate the pK values of the two catalytic cysteine residues" evidence="8">
    <location>
        <position position="167"/>
    </location>
</feature>
<protein>
    <recommendedName>
        <fullName evidence="3 8">Diaminopimelate epimerase</fullName>
        <shortName evidence="8">DAP epimerase</shortName>
        <ecNumber evidence="3 8">5.1.1.7</ecNumber>
    </recommendedName>
    <alternativeName>
        <fullName evidence="8">PLP-independent amino acid racemase</fullName>
    </alternativeName>
</protein>
<organism evidence="10 11">
    <name type="scientific">Bacillus oleivorans</name>
    <dbReference type="NCBI Taxonomy" id="1448271"/>
    <lineage>
        <taxon>Bacteria</taxon>
        <taxon>Bacillati</taxon>
        <taxon>Bacillota</taxon>
        <taxon>Bacilli</taxon>
        <taxon>Bacillales</taxon>
        <taxon>Bacillaceae</taxon>
        <taxon>Bacillus</taxon>
    </lineage>
</organism>
<dbReference type="GO" id="GO:0005829">
    <property type="term" value="C:cytosol"/>
    <property type="evidence" value="ECO:0007669"/>
    <property type="project" value="TreeGrafter"/>
</dbReference>
<gene>
    <name evidence="8" type="primary">dapF</name>
    <name evidence="10" type="ORF">SAMN05877753_102507</name>
</gene>
<feature type="binding site" evidence="8">
    <location>
        <position position="165"/>
    </location>
    <ligand>
        <name>substrate</name>
    </ligand>
</feature>
<dbReference type="InterPro" id="IPR018510">
    <property type="entry name" value="DAP_epimerase_AS"/>
</dbReference>
<dbReference type="UniPathway" id="UPA00034">
    <property type="reaction ID" value="UER00025"/>
</dbReference>
<dbReference type="PANTHER" id="PTHR31689">
    <property type="entry name" value="DIAMINOPIMELATE EPIMERASE, CHLOROPLASTIC"/>
    <property type="match status" value="1"/>
</dbReference>
<keyword evidence="4 8" id="KW-0028">Amino-acid biosynthesis</keyword>
<evidence type="ECO:0000256" key="3">
    <source>
        <dbReference type="ARBA" id="ARBA00013080"/>
    </source>
</evidence>
<dbReference type="RefSeq" id="WP_097157687.1">
    <property type="nucleotide sequence ID" value="NZ_JBEPMQ010000001.1"/>
</dbReference>
<comment type="subunit">
    <text evidence="8">Homodimer.</text>
</comment>
<proteinExistence type="inferred from homology"/>
<dbReference type="AlphaFoldDB" id="A0A285CLW9"/>
<evidence type="ECO:0000313" key="10">
    <source>
        <dbReference type="EMBL" id="SNX68395.1"/>
    </source>
</evidence>
<comment type="pathway">
    <text evidence="1 8">Amino-acid biosynthesis; L-lysine biosynthesis via DAP pathway; DL-2,6-diaminopimelate from LL-2,6-diaminopimelate: step 1/1.</text>
</comment>
<keyword evidence="5 8" id="KW-0457">Lysine biosynthesis</keyword>
<feature type="binding site" evidence="8">
    <location>
        <begin position="219"/>
        <end position="220"/>
    </location>
    <ligand>
        <name>substrate</name>
    </ligand>
</feature>
<evidence type="ECO:0000256" key="9">
    <source>
        <dbReference type="PROSITE-ProRule" id="PRU10125"/>
    </source>
</evidence>
<feature type="site" description="Could be important to modulate the pK values of the two catalytic cysteine residues" evidence="8">
    <location>
        <position position="219"/>
    </location>
</feature>
<comment type="caution">
    <text evidence="8">Lacks conserved residue(s) required for the propagation of feature annotation.</text>
</comment>
<feature type="active site" description="Proton donor" evidence="8">
    <location>
        <position position="77"/>
    </location>
</feature>
<feature type="binding site" evidence="8">
    <location>
        <position position="68"/>
    </location>
    <ligand>
        <name>substrate</name>
    </ligand>
</feature>
<keyword evidence="8" id="KW-0963">Cytoplasm</keyword>
<dbReference type="EC" id="5.1.1.7" evidence="3 8"/>
<dbReference type="GO" id="GO:0009089">
    <property type="term" value="P:lysine biosynthetic process via diaminopimelate"/>
    <property type="evidence" value="ECO:0007669"/>
    <property type="project" value="UniProtKB-UniRule"/>
</dbReference>
<feature type="active site" evidence="9">
    <location>
        <position position="77"/>
    </location>
</feature>
<evidence type="ECO:0000256" key="8">
    <source>
        <dbReference type="HAMAP-Rule" id="MF_00197"/>
    </source>
</evidence>
<dbReference type="Proteomes" id="UP000219546">
    <property type="component" value="Unassembled WGS sequence"/>
</dbReference>
<name>A0A285CLW9_9BACI</name>
<evidence type="ECO:0000256" key="1">
    <source>
        <dbReference type="ARBA" id="ARBA00005196"/>
    </source>
</evidence>
<dbReference type="GO" id="GO:0008837">
    <property type="term" value="F:diaminopimelate epimerase activity"/>
    <property type="evidence" value="ECO:0007669"/>
    <property type="project" value="UniProtKB-UniRule"/>
</dbReference>
<comment type="function">
    <text evidence="8">Catalyzes the stereoinversion of LL-2,6-diaminopimelate (L,L-DAP) to meso-diaminopimelate (meso-DAP), a precursor of L-lysine and an essential component of the bacterial peptidoglycan.</text>
</comment>
<evidence type="ECO:0000256" key="2">
    <source>
        <dbReference type="ARBA" id="ARBA00010219"/>
    </source>
</evidence>
<dbReference type="NCBIfam" id="TIGR00652">
    <property type="entry name" value="DapF"/>
    <property type="match status" value="1"/>
</dbReference>
<keyword evidence="6 8" id="KW-0413">Isomerase</keyword>
<comment type="subcellular location">
    <subcellularLocation>
        <location evidence="8">Cytoplasm</location>
    </subcellularLocation>
</comment>
<feature type="binding site" evidence="8">
    <location>
        <position position="13"/>
    </location>
    <ligand>
        <name>substrate</name>
    </ligand>
</feature>
<dbReference type="HAMAP" id="MF_00197">
    <property type="entry name" value="DAP_epimerase"/>
    <property type="match status" value="1"/>
</dbReference>
<comment type="similarity">
    <text evidence="2 8">Belongs to the diaminopimelate epimerase family.</text>
</comment>
<evidence type="ECO:0000256" key="6">
    <source>
        <dbReference type="ARBA" id="ARBA00023235"/>
    </source>
</evidence>
<evidence type="ECO:0000256" key="5">
    <source>
        <dbReference type="ARBA" id="ARBA00023154"/>
    </source>
</evidence>
<feature type="binding site" evidence="8">
    <location>
        <begin position="229"/>
        <end position="230"/>
    </location>
    <ligand>
        <name>substrate</name>
    </ligand>
</feature>
<evidence type="ECO:0000256" key="4">
    <source>
        <dbReference type="ARBA" id="ARBA00022605"/>
    </source>
</evidence>
<reference evidence="10 11" key="1">
    <citation type="submission" date="2017-08" db="EMBL/GenBank/DDBJ databases">
        <authorList>
            <person name="de Groot N.N."/>
        </authorList>
    </citation>
    <scope>NUCLEOTIDE SEQUENCE [LARGE SCALE GENOMIC DNA]</scope>
    <source>
        <strain evidence="10 11">JC228</strain>
    </source>
</reference>
<keyword evidence="11" id="KW-1185">Reference proteome</keyword>
<feature type="binding site" evidence="8">
    <location>
        <begin position="78"/>
        <end position="79"/>
    </location>
    <ligand>
        <name>substrate</name>
    </ligand>
</feature>
<dbReference type="OrthoDB" id="9805408at2"/>
<dbReference type="Pfam" id="PF01678">
    <property type="entry name" value="DAP_epimerase"/>
    <property type="match status" value="2"/>
</dbReference>
<comment type="catalytic activity">
    <reaction evidence="7 8">
        <text>(2S,6S)-2,6-diaminopimelate = meso-2,6-diaminopimelate</text>
        <dbReference type="Rhea" id="RHEA:15393"/>
        <dbReference type="ChEBI" id="CHEBI:57609"/>
        <dbReference type="ChEBI" id="CHEBI:57791"/>
        <dbReference type="EC" id="5.1.1.7"/>
    </reaction>
</comment>
<dbReference type="PROSITE" id="PS01326">
    <property type="entry name" value="DAP_EPIMERASE"/>
    <property type="match status" value="1"/>
</dbReference>